<feature type="binding site" evidence="7">
    <location>
        <position position="249"/>
    </location>
    <ligand>
        <name>substrate</name>
    </ligand>
</feature>
<dbReference type="InterPro" id="IPR033752">
    <property type="entry name" value="MetA_family"/>
</dbReference>
<evidence type="ECO:0000256" key="2">
    <source>
        <dbReference type="ARBA" id="ARBA00022605"/>
    </source>
</evidence>
<comment type="similarity">
    <text evidence="7">Belongs to the MetA family.</text>
</comment>
<evidence type="ECO:0000313" key="9">
    <source>
        <dbReference type="Proteomes" id="UP001623660"/>
    </source>
</evidence>
<dbReference type="InterPro" id="IPR005697">
    <property type="entry name" value="HST_MetA"/>
</dbReference>
<dbReference type="PANTHER" id="PTHR20919:SF0">
    <property type="entry name" value="HOMOSERINE O-SUCCINYLTRANSFERASE"/>
    <property type="match status" value="1"/>
</dbReference>
<comment type="caution">
    <text evidence="7">Lacks conserved residue(s) required for the propagation of feature annotation.</text>
</comment>
<evidence type="ECO:0000256" key="1">
    <source>
        <dbReference type="ARBA" id="ARBA00022490"/>
    </source>
</evidence>
<keyword evidence="1 7" id="KW-0963">Cytoplasm</keyword>
<evidence type="ECO:0000256" key="3">
    <source>
        <dbReference type="ARBA" id="ARBA00022679"/>
    </source>
</evidence>
<proteinExistence type="inferred from homology"/>
<dbReference type="HAMAP" id="MF_00295">
    <property type="entry name" value="MetA_acyltransf"/>
    <property type="match status" value="1"/>
</dbReference>
<feature type="binding site" evidence="7">
    <location>
        <position position="163"/>
    </location>
    <ligand>
        <name>substrate</name>
    </ligand>
</feature>
<accession>A0ABW8SN18</accession>
<keyword evidence="4 7" id="KW-0486">Methionine biosynthesis</keyword>
<dbReference type="PIRSF" id="PIRSF000450">
    <property type="entry name" value="H_ser_succinyltr"/>
    <property type="match status" value="1"/>
</dbReference>
<name>A0ABW8SN18_9CLOT</name>
<feature type="active site" description="Proton acceptor" evidence="7">
    <location>
        <position position="235"/>
    </location>
</feature>
<keyword evidence="3 7" id="KW-0808">Transferase</keyword>
<evidence type="ECO:0000256" key="6">
    <source>
        <dbReference type="ARBA" id="ARBA00049043"/>
    </source>
</evidence>
<dbReference type="Gene3D" id="3.40.50.880">
    <property type="match status" value="1"/>
</dbReference>
<feature type="site" description="Important for acyl-CoA specificity" evidence="7">
    <location>
        <position position="111"/>
    </location>
</feature>
<feature type="site" description="Important for substrate specificity" evidence="7">
    <location>
        <position position="192"/>
    </location>
</feature>
<dbReference type="EMBL" id="JBJHZX010000030">
    <property type="protein sequence ID" value="MFL0197455.1"/>
    <property type="molecule type" value="Genomic_DNA"/>
</dbReference>
<keyword evidence="2 7" id="KW-0028">Amino-acid biosynthesis</keyword>
<evidence type="ECO:0000256" key="5">
    <source>
        <dbReference type="ARBA" id="ARBA00023315"/>
    </source>
</evidence>
<reference evidence="8 9" key="1">
    <citation type="submission" date="2024-11" db="EMBL/GenBank/DDBJ databases">
        <authorList>
            <person name="Heng Y.C."/>
            <person name="Lim A.C.H."/>
            <person name="Lee J.K.Y."/>
            <person name="Kittelmann S."/>
        </authorList>
    </citation>
    <scope>NUCLEOTIDE SEQUENCE [LARGE SCALE GENOMIC DNA]</scope>
    <source>
        <strain evidence="8 9">WILCCON 0269</strain>
    </source>
</reference>
<dbReference type="Proteomes" id="UP001623660">
    <property type="component" value="Unassembled WGS sequence"/>
</dbReference>
<dbReference type="InterPro" id="IPR029062">
    <property type="entry name" value="Class_I_gatase-like"/>
</dbReference>
<evidence type="ECO:0000256" key="4">
    <source>
        <dbReference type="ARBA" id="ARBA00023167"/>
    </source>
</evidence>
<comment type="caution">
    <text evidence="8">The sequence shown here is derived from an EMBL/GenBank/DDBJ whole genome shotgun (WGS) entry which is preliminary data.</text>
</comment>
<dbReference type="NCBIfam" id="TIGR01001">
    <property type="entry name" value="metA"/>
    <property type="match status" value="1"/>
</dbReference>
<dbReference type="GO" id="GO:0008899">
    <property type="term" value="F:homoserine O-succinyltransferase activity"/>
    <property type="evidence" value="ECO:0007669"/>
    <property type="project" value="UniProtKB-EC"/>
</dbReference>
<comment type="subcellular location">
    <subcellularLocation>
        <location evidence="7">Cytoplasm</location>
    </subcellularLocation>
</comment>
<keyword evidence="5 7" id="KW-0012">Acyltransferase</keyword>
<gene>
    <name evidence="8" type="primary">metA</name>
    <name evidence="7" type="synonym">metAA</name>
    <name evidence="8" type="ORF">ACJDU8_18070</name>
</gene>
<feature type="active site" evidence="7">
    <location>
        <position position="237"/>
    </location>
</feature>
<evidence type="ECO:0000313" key="8">
    <source>
        <dbReference type="EMBL" id="MFL0197455.1"/>
    </source>
</evidence>
<protein>
    <recommendedName>
        <fullName evidence="7">Homoserine O-acetyltransferase</fullName>
        <shortName evidence="7">HAT</shortName>
        <ecNumber evidence="7">2.3.1.31</ecNumber>
    </recommendedName>
    <alternativeName>
        <fullName evidence="7">Homoserine transacetylase</fullName>
        <shortName evidence="7">HTA</shortName>
    </alternativeName>
</protein>
<dbReference type="EC" id="2.3.1.31" evidence="7"/>
<dbReference type="Pfam" id="PF04204">
    <property type="entry name" value="HTS"/>
    <property type="match status" value="1"/>
</dbReference>
<keyword evidence="9" id="KW-1185">Reference proteome</keyword>
<comment type="function">
    <text evidence="7">Transfers an acetyl group from acetyl-CoA to L-homoserine, forming acetyl-L-homoserine.</text>
</comment>
<dbReference type="SUPFAM" id="SSF52317">
    <property type="entry name" value="Class I glutamine amidotransferase-like"/>
    <property type="match status" value="1"/>
</dbReference>
<feature type="active site" description="Acyl-thioester intermediate" evidence="7">
    <location>
        <position position="142"/>
    </location>
</feature>
<organism evidence="8 9">
    <name type="scientific">Candidatus Clostridium eludens</name>
    <dbReference type="NCBI Taxonomy" id="3381663"/>
    <lineage>
        <taxon>Bacteria</taxon>
        <taxon>Bacillati</taxon>
        <taxon>Bacillota</taxon>
        <taxon>Clostridia</taxon>
        <taxon>Eubacteriales</taxon>
        <taxon>Clostridiaceae</taxon>
        <taxon>Clostridium</taxon>
    </lineage>
</organism>
<comment type="pathway">
    <text evidence="7">Amino-acid biosynthesis; L-methionine biosynthesis via de novo pathway; O-acetyl-L-homoserine from L-homoserine: step 1/1.</text>
</comment>
<dbReference type="PANTHER" id="PTHR20919">
    <property type="entry name" value="HOMOSERINE O-SUCCINYLTRANSFERASE"/>
    <property type="match status" value="1"/>
</dbReference>
<comment type="catalytic activity">
    <reaction evidence="6 7">
        <text>L-homoserine + acetyl-CoA = O-acetyl-L-homoserine + CoA</text>
        <dbReference type="Rhea" id="RHEA:13701"/>
        <dbReference type="ChEBI" id="CHEBI:57287"/>
        <dbReference type="ChEBI" id="CHEBI:57288"/>
        <dbReference type="ChEBI" id="CHEBI:57476"/>
        <dbReference type="ChEBI" id="CHEBI:57716"/>
        <dbReference type="EC" id="2.3.1.31"/>
    </reaction>
</comment>
<sequence>MPIKIKDDLPAAEILNSENIFIMPENVAFHQDIRPLKIAILNLMPAKTTTEVQLMRLIGNTALQIEIELLHLKTHVCKNTPEEYLTNFYKTFDEIKHEKFDGLIITGAPIEHLEFEQVNYWEELKDIMEWSRYNVYSTLHICWGAQAGLYYHYGIPKYMLKEKLFGVFKHKVIEDKIKIVRGFDDEFYVPHSRYTEVKREDIEKVKELTILAQSEEAGIYLVLDKNGRRIFVTGHSEYDPLTLKSEYLRDISKGQNIKLPKNYFPGDDPDKNPIVKWRSHAGLLFSNWLNYYVYQETPYDLSEMPPFL</sequence>
<dbReference type="RefSeq" id="WP_406793557.1">
    <property type="nucleotide sequence ID" value="NZ_JBJHZX010000030.1"/>
</dbReference>
<dbReference type="CDD" id="cd03131">
    <property type="entry name" value="GATase1_HTS"/>
    <property type="match status" value="1"/>
</dbReference>
<evidence type="ECO:0000256" key="7">
    <source>
        <dbReference type="HAMAP-Rule" id="MF_00295"/>
    </source>
</evidence>
<feature type="binding site" evidence="7">
    <location>
        <position position="192"/>
    </location>
    <ligand>
        <name>substrate</name>
    </ligand>
</feature>